<dbReference type="GO" id="GO:0031119">
    <property type="term" value="P:tRNA pseudouridine synthesis"/>
    <property type="evidence" value="ECO:0007669"/>
    <property type="project" value="TreeGrafter"/>
</dbReference>
<evidence type="ECO:0000256" key="3">
    <source>
        <dbReference type="ARBA" id="ARBA00023235"/>
    </source>
</evidence>
<accession>A0A061RG72</accession>
<comment type="similarity">
    <text evidence="1 4">Belongs to the tRNA pseudouridine synthase TruA family.</text>
</comment>
<sequence length="195" mass="21847">MNLPRDIVVRSIAFAPRGFDAMRSALGKRYHYRIFCGDAPDPLRRHEQWWVSRRWCAAKRRLPAYGESYALDVRAMREAAALVEGTHDFSAFRDTNSSAKRDGGAVRRVTSLLVQEEGGPENLLIAIEGEAFLFRMVRIIAATLVEIGAGRAKAQLVADALRTKDRRLLPKAAPPEGLTLHQVFYASDFMDSESN</sequence>
<protein>
    <recommendedName>
        <fullName evidence="4">tRNA pseudouridine synthase</fullName>
        <ecNumber evidence="4">5.4.99.12</ecNumber>
    </recommendedName>
</protein>
<dbReference type="GO" id="GO:0160147">
    <property type="term" value="F:tRNA pseudouridine(38-40) synthase activity"/>
    <property type="evidence" value="ECO:0007669"/>
    <property type="project" value="UniProtKB-EC"/>
</dbReference>
<dbReference type="InterPro" id="IPR020103">
    <property type="entry name" value="PsdUridine_synth_cat_dom_sf"/>
</dbReference>
<name>A0A061RG72_9CHLO</name>
<comment type="catalytic activity">
    <reaction evidence="4">
        <text>uridine(38/39/40) in tRNA = pseudouridine(38/39/40) in tRNA</text>
        <dbReference type="Rhea" id="RHEA:22376"/>
        <dbReference type="Rhea" id="RHEA-COMP:10085"/>
        <dbReference type="Rhea" id="RHEA-COMP:10087"/>
        <dbReference type="ChEBI" id="CHEBI:65314"/>
        <dbReference type="ChEBI" id="CHEBI:65315"/>
        <dbReference type="EC" id="5.4.99.12"/>
    </reaction>
</comment>
<dbReference type="InterPro" id="IPR020095">
    <property type="entry name" value="PsdUridine_synth_TruA_C"/>
</dbReference>
<evidence type="ECO:0000313" key="6">
    <source>
        <dbReference type="EMBL" id="JAC62406.1"/>
    </source>
</evidence>
<dbReference type="EMBL" id="GBEZ01006041">
    <property type="protein sequence ID" value="JAC79328.1"/>
    <property type="molecule type" value="Transcribed_RNA"/>
</dbReference>
<dbReference type="EC" id="5.4.99.12" evidence="4"/>
<dbReference type="InterPro" id="IPR001406">
    <property type="entry name" value="PsdUridine_synth_TruA"/>
</dbReference>
<dbReference type="EMBL" id="GBEZ01015174">
    <property type="protein sequence ID" value="JAC70968.1"/>
    <property type="molecule type" value="Transcribed_RNA"/>
</dbReference>
<evidence type="ECO:0000256" key="1">
    <source>
        <dbReference type="ARBA" id="ARBA00009375"/>
    </source>
</evidence>
<evidence type="ECO:0000313" key="8">
    <source>
        <dbReference type="EMBL" id="JAC71651.1"/>
    </source>
</evidence>
<dbReference type="AlphaFoldDB" id="A0A061RG72"/>
<dbReference type="InterPro" id="IPR020097">
    <property type="entry name" value="PsdUridine_synth_TruA_a/b_dom"/>
</dbReference>
<evidence type="ECO:0000256" key="4">
    <source>
        <dbReference type="RuleBase" id="RU003792"/>
    </source>
</evidence>
<dbReference type="Pfam" id="PF01416">
    <property type="entry name" value="PseudoU_synth_1"/>
    <property type="match status" value="1"/>
</dbReference>
<dbReference type="Gene3D" id="3.30.70.660">
    <property type="entry name" value="Pseudouridine synthase I, catalytic domain, C-terminal subdomain"/>
    <property type="match status" value="1"/>
</dbReference>
<reference evidence="7" key="1">
    <citation type="submission" date="2014-05" db="EMBL/GenBank/DDBJ databases">
        <title>The transcriptome of the halophilic microalga Tetraselmis sp. GSL018 isolated from the Great Salt Lake, Utah.</title>
        <authorList>
            <person name="Jinkerson R.E."/>
            <person name="D'Adamo S."/>
            <person name="Posewitz M.C."/>
        </authorList>
    </citation>
    <scope>NUCLEOTIDE SEQUENCE</scope>
    <source>
        <strain evidence="7">GSL018</strain>
    </source>
</reference>
<dbReference type="EMBL" id="GBEZ01014418">
    <property type="protein sequence ID" value="JAC71651.1"/>
    <property type="molecule type" value="Transcribed_RNA"/>
</dbReference>
<dbReference type="SUPFAM" id="SSF55120">
    <property type="entry name" value="Pseudouridine synthase"/>
    <property type="match status" value="1"/>
</dbReference>
<gene>
    <name evidence="7" type="primary">TRUA</name>
    <name evidence="9" type="ORF">TSPGSL018_12998</name>
    <name evidence="8" type="ORF">TSPGSL018_1418</name>
    <name evidence="6" type="ORF">TSPGSL018_23453</name>
    <name evidence="7" type="ORF">TSPGSL018_2991</name>
</gene>
<dbReference type="PANTHER" id="PTHR11142:SF0">
    <property type="entry name" value="TRNA PSEUDOURIDINE SYNTHASE-LIKE 1"/>
    <property type="match status" value="1"/>
</dbReference>
<feature type="domain" description="Pseudouridine synthase I TruA alpha/beta" evidence="5">
    <location>
        <begin position="79"/>
        <end position="185"/>
    </location>
</feature>
<dbReference type="EMBL" id="GBEZ01024597">
    <property type="protein sequence ID" value="JAC62406.1"/>
    <property type="molecule type" value="Transcribed_RNA"/>
</dbReference>
<evidence type="ECO:0000313" key="9">
    <source>
        <dbReference type="EMBL" id="JAC79328.1"/>
    </source>
</evidence>
<proteinExistence type="inferred from homology"/>
<evidence type="ECO:0000259" key="5">
    <source>
        <dbReference type="Pfam" id="PF01416"/>
    </source>
</evidence>
<dbReference type="GO" id="GO:0003723">
    <property type="term" value="F:RNA binding"/>
    <property type="evidence" value="ECO:0007669"/>
    <property type="project" value="InterPro"/>
</dbReference>
<dbReference type="PANTHER" id="PTHR11142">
    <property type="entry name" value="PSEUDOURIDYLATE SYNTHASE"/>
    <property type="match status" value="1"/>
</dbReference>
<keyword evidence="3 4" id="KW-0413">Isomerase</keyword>
<evidence type="ECO:0000256" key="2">
    <source>
        <dbReference type="ARBA" id="ARBA00022694"/>
    </source>
</evidence>
<organism evidence="7">
    <name type="scientific">Tetraselmis sp. GSL018</name>
    <dbReference type="NCBI Taxonomy" id="582737"/>
    <lineage>
        <taxon>Eukaryota</taxon>
        <taxon>Viridiplantae</taxon>
        <taxon>Chlorophyta</taxon>
        <taxon>core chlorophytes</taxon>
        <taxon>Chlorodendrophyceae</taxon>
        <taxon>Chlorodendrales</taxon>
        <taxon>Chlorodendraceae</taxon>
        <taxon>Tetraselmis</taxon>
    </lineage>
</organism>
<evidence type="ECO:0000313" key="7">
    <source>
        <dbReference type="EMBL" id="JAC70968.1"/>
    </source>
</evidence>
<keyword evidence="2 4" id="KW-0819">tRNA processing</keyword>